<dbReference type="EMBL" id="NRHC01000144">
    <property type="protein sequence ID" value="RIY31073.1"/>
    <property type="molecule type" value="Genomic_DNA"/>
</dbReference>
<proteinExistence type="predicted"/>
<keyword evidence="3" id="KW-1185">Reference proteome</keyword>
<feature type="signal peptide" evidence="1">
    <location>
        <begin position="1"/>
        <end position="29"/>
    </location>
</feature>
<protein>
    <submittedName>
        <fullName evidence="2">Uncharacterized protein</fullName>
    </submittedName>
</protein>
<dbReference type="PROSITE" id="PS51257">
    <property type="entry name" value="PROKAR_LIPOPROTEIN"/>
    <property type="match status" value="1"/>
</dbReference>
<dbReference type="Proteomes" id="UP000265691">
    <property type="component" value="Unassembled WGS sequence"/>
</dbReference>
<dbReference type="OrthoDB" id="5677490at2"/>
<comment type="caution">
    <text evidence="2">The sequence shown here is derived from an EMBL/GenBank/DDBJ whole genome shotgun (WGS) entry which is preliminary data.</text>
</comment>
<reference evidence="2 3" key="1">
    <citation type="submission" date="2017-08" db="EMBL/GenBank/DDBJ databases">
        <title>Reclassification of Bisgaard taxon 37 and 44.</title>
        <authorList>
            <person name="Christensen H."/>
        </authorList>
    </citation>
    <scope>NUCLEOTIDE SEQUENCE [LARGE SCALE GENOMIC DNA]</scope>
    <source>
        <strain evidence="2 3">B96_3</strain>
    </source>
</reference>
<name>A0A3A1XYM4_9GAMM</name>
<keyword evidence="1" id="KW-0732">Signal</keyword>
<sequence length="156" mass="17646">MRQLATLKNTWNLLIVLSLSFLLASCAGGAAKNIANNLLAEQNFAVVHDYNSNRYYALSSPEIYDYVEMRVTEEEQEKMQNIAAGKYTNEQLEEIIKGQDFYLVRNAAVLQLAANYYNVGQADKGKDILAYFNYPLSIRTQKALFTSLNNPVSIFN</sequence>
<dbReference type="AlphaFoldDB" id="A0A3A1XYM4"/>
<dbReference type="RefSeq" id="WP_119525796.1">
    <property type="nucleotide sequence ID" value="NZ_NRHC01000144.1"/>
</dbReference>
<evidence type="ECO:0000256" key="1">
    <source>
        <dbReference type="SAM" id="SignalP"/>
    </source>
</evidence>
<accession>A0A3A1XYM4</accession>
<evidence type="ECO:0000313" key="2">
    <source>
        <dbReference type="EMBL" id="RIY31073.1"/>
    </source>
</evidence>
<evidence type="ECO:0000313" key="3">
    <source>
        <dbReference type="Proteomes" id="UP000265691"/>
    </source>
</evidence>
<feature type="chain" id="PRO_5017384600" evidence="1">
    <location>
        <begin position="30"/>
        <end position="156"/>
    </location>
</feature>
<organism evidence="2 3">
    <name type="scientific">Psittacicella hinzii</name>
    <dbReference type="NCBI Taxonomy" id="2028575"/>
    <lineage>
        <taxon>Bacteria</taxon>
        <taxon>Pseudomonadati</taxon>
        <taxon>Pseudomonadota</taxon>
        <taxon>Gammaproteobacteria</taxon>
        <taxon>Pasteurellales</taxon>
        <taxon>Psittacicellaceae</taxon>
        <taxon>Psittacicella</taxon>
    </lineage>
</organism>
<gene>
    <name evidence="2" type="ORF">CKF54_07855</name>
</gene>